<evidence type="ECO:0000313" key="2">
    <source>
        <dbReference type="Proteomes" id="UP000236311"/>
    </source>
</evidence>
<dbReference type="AlphaFoldDB" id="A0A2K4ZH47"/>
<keyword evidence="2" id="KW-1185">Reference proteome</keyword>
<protein>
    <submittedName>
        <fullName evidence="1">Uncharacterized protein</fullName>
    </submittedName>
</protein>
<accession>A0A2K4ZH47</accession>
<dbReference type="OrthoDB" id="1955088at2"/>
<sequence length="143" mass="16881">MNPNIEVITPELWAVNSGYIKAGWIRELSPVPGLESVNKYASLTNDGIMILKKESEFYPILKQLVPKIMLHTDEELQLCHKLNHKAVLDDYEKLYFNVMEWEIERRRVRADYLNRFPRLTLKSRIKKLLQKVGEKIGYYQNSD</sequence>
<gene>
    <name evidence="1" type="ORF">AMURIS_02506</name>
</gene>
<organism evidence="1 2">
    <name type="scientific">Acetatifactor muris</name>
    <dbReference type="NCBI Taxonomy" id="879566"/>
    <lineage>
        <taxon>Bacteria</taxon>
        <taxon>Bacillati</taxon>
        <taxon>Bacillota</taxon>
        <taxon>Clostridia</taxon>
        <taxon>Lachnospirales</taxon>
        <taxon>Lachnospiraceae</taxon>
        <taxon>Acetatifactor</taxon>
    </lineage>
</organism>
<reference evidence="1 2" key="1">
    <citation type="submission" date="2018-01" db="EMBL/GenBank/DDBJ databases">
        <authorList>
            <person name="Gaut B.S."/>
            <person name="Morton B.R."/>
            <person name="Clegg M.T."/>
            <person name="Duvall M.R."/>
        </authorList>
    </citation>
    <scope>NUCLEOTIDE SEQUENCE [LARGE SCALE GENOMIC DNA]</scope>
    <source>
        <strain evidence="1">GP69</strain>
    </source>
</reference>
<proteinExistence type="predicted"/>
<evidence type="ECO:0000313" key="1">
    <source>
        <dbReference type="EMBL" id="SOY29785.1"/>
    </source>
</evidence>
<name>A0A2K4ZH47_9FIRM</name>
<dbReference type="Proteomes" id="UP000236311">
    <property type="component" value="Unassembled WGS sequence"/>
</dbReference>
<dbReference type="RefSeq" id="WP_103239858.1">
    <property type="nucleotide sequence ID" value="NZ_JANJZD010000010.1"/>
</dbReference>
<dbReference type="EMBL" id="OFSM01000011">
    <property type="protein sequence ID" value="SOY29785.1"/>
    <property type="molecule type" value="Genomic_DNA"/>
</dbReference>